<dbReference type="PANTHER" id="PTHR35826">
    <property type="entry name" value="PROTEIN ATP6V1FNB-LIKE"/>
    <property type="match status" value="1"/>
</dbReference>
<keyword evidence="4" id="KW-1185">Reference proteome</keyword>
<proteinExistence type="predicted"/>
<organism evidence="3 4">
    <name type="scientific">Oedothorax gibbosus</name>
    <dbReference type="NCBI Taxonomy" id="931172"/>
    <lineage>
        <taxon>Eukaryota</taxon>
        <taxon>Metazoa</taxon>
        <taxon>Ecdysozoa</taxon>
        <taxon>Arthropoda</taxon>
        <taxon>Chelicerata</taxon>
        <taxon>Arachnida</taxon>
        <taxon>Araneae</taxon>
        <taxon>Araneomorphae</taxon>
        <taxon>Entelegynae</taxon>
        <taxon>Araneoidea</taxon>
        <taxon>Linyphiidae</taxon>
        <taxon>Erigoninae</taxon>
        <taxon>Oedothorax</taxon>
    </lineage>
</organism>
<dbReference type="EMBL" id="JAFNEN010000467">
    <property type="protein sequence ID" value="KAG8182333.1"/>
    <property type="molecule type" value="Genomic_DNA"/>
</dbReference>
<evidence type="ECO:0000313" key="3">
    <source>
        <dbReference type="EMBL" id="KAG8182333.1"/>
    </source>
</evidence>
<dbReference type="AlphaFoldDB" id="A0AAV6UES3"/>
<evidence type="ECO:0000313" key="4">
    <source>
        <dbReference type="Proteomes" id="UP000827092"/>
    </source>
</evidence>
<dbReference type="InterPro" id="IPR054323">
    <property type="entry name" value="SPMIP1_C"/>
</dbReference>
<evidence type="ECO:0000259" key="2">
    <source>
        <dbReference type="Pfam" id="PF22589"/>
    </source>
</evidence>
<sequence>MARDKIFDPAFQKAFTEAIYKERKLKAKWHLDHGSGLNRVPDTFLWDDQPDDDEFVQPPPKTSLDTQQPSHHEEQSSASTRIRQSIEKELRAVQQEVEKEARSFQLMKPVPLRTKKLLYKGSSYNDEGKEKYLRKRQLHDPEEKYYFPLCSSWEYGWTFGQENRLSGPEFGRREIIKKSFFRPNDPQLKPRSR</sequence>
<name>A0AAV6UES3_9ARAC</name>
<accession>A0AAV6UES3</accession>
<dbReference type="Proteomes" id="UP000827092">
    <property type="component" value="Unassembled WGS sequence"/>
</dbReference>
<evidence type="ECO:0000256" key="1">
    <source>
        <dbReference type="SAM" id="MobiDB-lite"/>
    </source>
</evidence>
<reference evidence="3 4" key="1">
    <citation type="journal article" date="2022" name="Nat. Ecol. Evol.">
        <title>A masculinizing supergene underlies an exaggerated male reproductive morph in a spider.</title>
        <authorList>
            <person name="Hendrickx F."/>
            <person name="De Corte Z."/>
            <person name="Sonet G."/>
            <person name="Van Belleghem S.M."/>
            <person name="Kostlbacher S."/>
            <person name="Vangestel C."/>
        </authorList>
    </citation>
    <scope>NUCLEOTIDE SEQUENCE [LARGE SCALE GENOMIC DNA]</scope>
    <source>
        <strain evidence="3">W744_W776</strain>
    </source>
</reference>
<comment type="caution">
    <text evidence="3">The sequence shown here is derived from an EMBL/GenBank/DDBJ whole genome shotgun (WGS) entry which is preliminary data.</text>
</comment>
<dbReference type="PANTHER" id="PTHR35826:SF1">
    <property type="entry name" value="PROTEIN ATP6V1FNB-LIKE"/>
    <property type="match status" value="1"/>
</dbReference>
<gene>
    <name evidence="3" type="ORF">JTE90_028178</name>
</gene>
<feature type="region of interest" description="Disordered" evidence="1">
    <location>
        <begin position="33"/>
        <end position="84"/>
    </location>
</feature>
<protein>
    <recommendedName>
        <fullName evidence="2">Sperm microtubule inner protein 1 C-terminal domain-containing protein</fullName>
    </recommendedName>
</protein>
<feature type="domain" description="Sperm microtubule inner protein 1 C-terminal" evidence="2">
    <location>
        <begin position="68"/>
        <end position="189"/>
    </location>
</feature>
<dbReference type="Pfam" id="PF22589">
    <property type="entry name" value="SPMIP1"/>
    <property type="match status" value="1"/>
</dbReference>